<feature type="transmembrane region" description="Helical" evidence="2">
    <location>
        <begin position="941"/>
        <end position="964"/>
    </location>
</feature>
<dbReference type="Gene3D" id="3.30.70.1430">
    <property type="entry name" value="Multidrug efflux transporter AcrB pore domain"/>
    <property type="match status" value="2"/>
</dbReference>
<dbReference type="InterPro" id="IPR027463">
    <property type="entry name" value="AcrB_DN_DC_subdom"/>
</dbReference>
<evidence type="ECO:0000256" key="2">
    <source>
        <dbReference type="SAM" id="Phobius"/>
    </source>
</evidence>
<reference evidence="3 4" key="1">
    <citation type="journal article" date="2012" name="J. Bacteriol.">
        <title>Genome Sequence of n-Alkane-Degrading Hydrocarboniphaga effusa Strain AP103T (ATCC BAA-332T).</title>
        <authorList>
            <person name="Chang H.K."/>
            <person name="Zylstra G.J."/>
            <person name="Chae J.C."/>
        </authorList>
    </citation>
    <scope>NUCLEOTIDE SEQUENCE [LARGE SCALE GENOMIC DNA]</scope>
    <source>
        <strain evidence="3 4">AP103</strain>
    </source>
</reference>
<protein>
    <submittedName>
        <fullName evidence="3">Acriflavin resistance protein</fullName>
    </submittedName>
</protein>
<dbReference type="Proteomes" id="UP000003704">
    <property type="component" value="Unassembled WGS sequence"/>
</dbReference>
<feature type="region of interest" description="Disordered" evidence="1">
    <location>
        <begin position="1057"/>
        <end position="1076"/>
    </location>
</feature>
<feature type="transmembrane region" description="Helical" evidence="2">
    <location>
        <begin position="917"/>
        <end position="935"/>
    </location>
</feature>
<organism evidence="3 4">
    <name type="scientific">Hydrocarboniphaga effusa AP103</name>
    <dbReference type="NCBI Taxonomy" id="1172194"/>
    <lineage>
        <taxon>Bacteria</taxon>
        <taxon>Pseudomonadati</taxon>
        <taxon>Pseudomonadota</taxon>
        <taxon>Gammaproteobacteria</taxon>
        <taxon>Nevskiales</taxon>
        <taxon>Nevskiaceae</taxon>
        <taxon>Hydrocarboniphaga</taxon>
    </lineage>
</organism>
<feature type="transmembrane region" description="Helical" evidence="2">
    <location>
        <begin position="387"/>
        <end position="411"/>
    </location>
</feature>
<dbReference type="SUPFAM" id="SSF82866">
    <property type="entry name" value="Multidrug efflux transporter AcrB transmembrane domain"/>
    <property type="match status" value="2"/>
</dbReference>
<dbReference type="Gene3D" id="3.30.2090.10">
    <property type="entry name" value="Multidrug efflux transporter AcrB TolC docking domain, DN and DC subdomains"/>
    <property type="match status" value="2"/>
</dbReference>
<keyword evidence="2" id="KW-0812">Transmembrane</keyword>
<dbReference type="EMBL" id="AKGD01000003">
    <property type="protein sequence ID" value="EIT68681.1"/>
    <property type="molecule type" value="Genomic_DNA"/>
</dbReference>
<dbReference type="OrthoDB" id="9759330at2"/>
<dbReference type="STRING" id="1172194.WQQ_38760"/>
<proteinExistence type="predicted"/>
<feature type="transmembrane region" description="Helical" evidence="2">
    <location>
        <begin position="432"/>
        <end position="453"/>
    </location>
</feature>
<feature type="transmembrane region" description="Helical" evidence="2">
    <location>
        <begin position="545"/>
        <end position="565"/>
    </location>
</feature>
<feature type="transmembrane region" description="Helical" evidence="2">
    <location>
        <begin position="12"/>
        <end position="31"/>
    </location>
</feature>
<feature type="transmembrane region" description="Helical" evidence="2">
    <location>
        <begin position="459"/>
        <end position="478"/>
    </location>
</feature>
<dbReference type="RefSeq" id="WP_007186811.1">
    <property type="nucleotide sequence ID" value="NZ_AKGD01000003.1"/>
</dbReference>
<dbReference type="SUPFAM" id="SSF82714">
    <property type="entry name" value="Multidrug efflux transporter AcrB TolC docking domain, DN and DC subdomains"/>
    <property type="match status" value="2"/>
</dbReference>
<feature type="transmembrane region" description="Helical" evidence="2">
    <location>
        <begin position="887"/>
        <end position="910"/>
    </location>
</feature>
<dbReference type="PRINTS" id="PR00702">
    <property type="entry name" value="ACRIFLAVINRP"/>
</dbReference>
<evidence type="ECO:0000256" key="1">
    <source>
        <dbReference type="SAM" id="MobiDB-lite"/>
    </source>
</evidence>
<feature type="transmembrane region" description="Helical" evidence="2">
    <location>
        <begin position="361"/>
        <end position="381"/>
    </location>
</feature>
<dbReference type="GO" id="GO:0042910">
    <property type="term" value="F:xenobiotic transmembrane transporter activity"/>
    <property type="evidence" value="ECO:0007669"/>
    <property type="project" value="TreeGrafter"/>
</dbReference>
<comment type="caution">
    <text evidence="3">The sequence shown here is derived from an EMBL/GenBank/DDBJ whole genome shotgun (WGS) entry which is preliminary data.</text>
</comment>
<dbReference type="PANTHER" id="PTHR32063">
    <property type="match status" value="1"/>
</dbReference>
<dbReference type="Gene3D" id="1.20.1640.10">
    <property type="entry name" value="Multidrug efflux transporter AcrB transmembrane domain"/>
    <property type="match status" value="2"/>
</dbReference>
<gene>
    <name evidence="3" type="ORF">WQQ_38760</name>
</gene>
<dbReference type="InterPro" id="IPR001036">
    <property type="entry name" value="Acrflvin-R"/>
</dbReference>
<dbReference type="PATRIC" id="fig|1172194.4.peg.3761"/>
<keyword evidence="2" id="KW-0472">Membrane</keyword>
<feature type="transmembrane region" description="Helical" evidence="2">
    <location>
        <begin position="335"/>
        <end position="354"/>
    </location>
</feature>
<evidence type="ECO:0000313" key="3">
    <source>
        <dbReference type="EMBL" id="EIT68681.1"/>
    </source>
</evidence>
<accession>I8HYV3</accession>
<dbReference type="Gene3D" id="3.30.70.1320">
    <property type="entry name" value="Multidrug efflux transporter AcrB pore domain like"/>
    <property type="match status" value="1"/>
</dbReference>
<sequence>MLGIVRIALSRPYTFIVLALLILIGGPLAYLRTPTDIFPEIRIPVISVVWQYAGQPPDKLAGYMTTVFERSLTTMVNDIEHVESTSVAGFGVTKIYFQPGVNIAVANAQVTASAQSLLKNMPQGTNPPAILNYNAATVPILQLTLSGQGLSEQALNDIGMQSLRPQLVTVPGAGVPLPFGGKTRMIMVDVDPDALKARGLSPQDVSNALAAQHQITPTGTQKIGEFDYSVRVNNTASVLEEFNSIPIKFVNGTNVLMRDIAYVHDGNAVQTNVVHVDGSRSVLMSVLKNGATSTLDIVDGIRARLQQIKPLLPDALEVNLIGDQSIFVRAAIEGVMHEGILAAALTSLMILLFLGSWRSTVIIAISIPLSVLGAIMLLSAFGETLNIMTLGGLALAVGILVDDATVTIENINWHLEQGKDVETAILDGAQQIVAPAFVALLCICIVFVPMFFLEGTAKFLFVPMAMSVMFAMVCSFILSRTLVPTMAKFLLRPHAPHTDLHGNNESLPASRNPLVRFQRGFEARFERTRAVYQQWLAFALAKRKLFVPAFLGLIACSFLLVPMLGRNFFPTVDTGQMLLHARAPIGTRVEETSRYFAQVQEVIRRVIPPDELAVITDNIGLPISQINNAYNNTGTIGPQDGDIQITLRHGHRPTADYMRELRERLPREFPMMSFSFLPADITSQILNFGSPSPIAVQVRGKLLEDNRDFANELLRKIRRVPGVADARIQQSGRYPTFNVDIDRSRAQQLGITSRDVTNTMVISLAGSSQVTPLWWLNPDNGVAYQVVAQIPQYKLDSLPALESLPLATTGGETQVLGGIGELRRTMTPAVISNRDILPVIDILASPQGRDLGSIANDIQAIIDEAMPSAPKGTTVTLQGQVTTMNQAFSGLLFGLLGAVVLIYLLIVVNFQSWSDPFVIITALPAALAGIVWMLFTTGTPLSVPALTGAIMCMGVSTANSILVISFARERLLVVGDATQAALEAGYTRFRPVLMTALAMIIGMAPMAIGLGEGGEQNAPLGRAVIGGLIFATIATLFFVPVVFSIVHARYGRAAASTPSSNLASGHPHVAHSQAYD</sequence>
<dbReference type="GO" id="GO:0005886">
    <property type="term" value="C:plasma membrane"/>
    <property type="evidence" value="ECO:0007669"/>
    <property type="project" value="TreeGrafter"/>
</dbReference>
<keyword evidence="2" id="KW-1133">Transmembrane helix</keyword>
<name>I8HYV3_9GAMM</name>
<dbReference type="AlphaFoldDB" id="I8HYV3"/>
<feature type="transmembrane region" description="Helical" evidence="2">
    <location>
        <begin position="1023"/>
        <end position="1046"/>
    </location>
</feature>
<keyword evidence="4" id="KW-1185">Reference proteome</keyword>
<feature type="transmembrane region" description="Helical" evidence="2">
    <location>
        <begin position="992"/>
        <end position="1011"/>
    </location>
</feature>
<dbReference type="Pfam" id="PF00873">
    <property type="entry name" value="ACR_tran"/>
    <property type="match status" value="1"/>
</dbReference>
<dbReference type="SUPFAM" id="SSF82693">
    <property type="entry name" value="Multidrug efflux transporter AcrB pore domain, PN1, PN2, PC1 and PC2 subdomains"/>
    <property type="match status" value="2"/>
</dbReference>
<dbReference type="PANTHER" id="PTHR32063:SF8">
    <property type="entry name" value="CATION EFFLUX PROTEIN"/>
    <property type="match status" value="1"/>
</dbReference>
<evidence type="ECO:0000313" key="4">
    <source>
        <dbReference type="Proteomes" id="UP000003704"/>
    </source>
</evidence>
<dbReference type="Gene3D" id="3.30.70.1440">
    <property type="entry name" value="Multidrug efflux transporter AcrB pore domain"/>
    <property type="match status" value="1"/>
</dbReference>